<evidence type="ECO:0000313" key="1">
    <source>
        <dbReference type="EnsemblFungi" id="FOXG_16659P0"/>
    </source>
</evidence>
<dbReference type="EnsemblFungi" id="FOXG_16659T0">
    <property type="protein sequence ID" value="FOXG_16659P0"/>
    <property type="gene ID" value="FOXG_16659"/>
</dbReference>
<accession>A0A0D2YJE4</accession>
<dbReference type="AlphaFoldDB" id="A0A0D2YJE4"/>
<organism evidence="1 2">
    <name type="scientific">Fusarium oxysporum (strain Fo5176)</name>
    <name type="common">Fusarium vascular wilt</name>
    <dbReference type="NCBI Taxonomy" id="660025"/>
    <lineage>
        <taxon>Eukaryota</taxon>
        <taxon>Fungi</taxon>
        <taxon>Dikarya</taxon>
        <taxon>Ascomycota</taxon>
        <taxon>Pezizomycotina</taxon>
        <taxon>Sordariomycetes</taxon>
        <taxon>Hypocreomycetidae</taxon>
        <taxon>Hypocreales</taxon>
        <taxon>Nectriaceae</taxon>
        <taxon>Fusarium</taxon>
        <taxon>Fusarium oxysporum species complex</taxon>
    </lineage>
</organism>
<dbReference type="PROSITE" id="PS51257">
    <property type="entry name" value="PROKAR_LIPOPROTEIN"/>
    <property type="match status" value="1"/>
</dbReference>
<dbReference type="EnsemblFungi" id="FOXG_16722T0">
    <property type="protein sequence ID" value="FOXG_16722P0"/>
    <property type="gene ID" value="FOXG_16722"/>
</dbReference>
<dbReference type="VEuPathDB" id="FungiDB:FOXG_16659"/>
<reference evidence="1" key="2">
    <citation type="submission" date="2025-05" db="UniProtKB">
        <authorList>
            <consortium name="EnsemblFungi"/>
        </authorList>
    </citation>
    <scope>IDENTIFICATION</scope>
    <source>
        <strain evidence="1">4287 / CBS 123668 / FGSC 9935 / NRRL 34936</strain>
    </source>
</reference>
<sequence>MVPRGVGSLASPPDFEADNFNARASSCSHSGTGCWCYLFERHKTAAGSRPG</sequence>
<evidence type="ECO:0000313" key="2">
    <source>
        <dbReference type="Proteomes" id="UP000002489"/>
    </source>
</evidence>
<dbReference type="VEuPathDB" id="FungiDB:FOXG_16722"/>
<reference evidence="2" key="1">
    <citation type="journal article" date="2012" name="Mol. Plant Microbe Interact.">
        <title>A highly conserved effector in Fusarium oxysporum is required for full virulence on Arabidopsis.</title>
        <authorList>
            <person name="Thatcher L.F."/>
            <person name="Gardiner D.M."/>
            <person name="Kazan K."/>
            <person name="Manners J."/>
        </authorList>
    </citation>
    <scope>NUCLEOTIDE SEQUENCE [LARGE SCALE GENOMIC DNA]</scope>
    <source>
        <strain evidence="2">Fo5176</strain>
    </source>
</reference>
<dbReference type="Proteomes" id="UP000002489">
    <property type="component" value="Unassembled WGS sequence"/>
</dbReference>
<gene>
    <name evidence="1" type="primary">28957502</name>
</gene>
<proteinExistence type="predicted"/>
<name>A0A0D2YJE4_FUSOF</name>
<protein>
    <submittedName>
        <fullName evidence="1">Uncharacterized protein</fullName>
    </submittedName>
</protein>